<dbReference type="InterPro" id="IPR011050">
    <property type="entry name" value="Pectin_lyase_fold/virulence"/>
</dbReference>
<feature type="domain" description="Filamentous haemagglutinin FhaB/tRNA nuclease CdiA-like TPS" evidence="2">
    <location>
        <begin position="67"/>
        <end position="180"/>
    </location>
</feature>
<name>A0A0U1HQ19_YERRO</name>
<dbReference type="Gene3D" id="2.160.20.10">
    <property type="entry name" value="Single-stranded right-handed beta-helix, Pectin lyase-like"/>
    <property type="match status" value="1"/>
</dbReference>
<dbReference type="NCBIfam" id="TIGR01901">
    <property type="entry name" value="adhes_NPXG"/>
    <property type="match status" value="1"/>
</dbReference>
<accession>A0A0U1HQ19</accession>
<proteinExistence type="predicted"/>
<dbReference type="Pfam" id="PF05860">
    <property type="entry name" value="TPS"/>
    <property type="match status" value="1"/>
</dbReference>
<gene>
    <name evidence="3" type="primary">shlA_1</name>
    <name evidence="3" type="ORF">ERS008555_01014</name>
</gene>
<dbReference type="SMART" id="SM00912">
    <property type="entry name" value="Haemagg_act"/>
    <property type="match status" value="1"/>
</dbReference>
<keyword evidence="1" id="KW-0732">Signal</keyword>
<dbReference type="OrthoDB" id="2664633at2"/>
<protein>
    <submittedName>
        <fullName evidence="3">Large exoprotein involved in heme utilization or adhesion</fullName>
    </submittedName>
</protein>
<evidence type="ECO:0000259" key="2">
    <source>
        <dbReference type="SMART" id="SM00912"/>
    </source>
</evidence>
<dbReference type="Proteomes" id="UP000042054">
    <property type="component" value="Unassembled WGS sequence"/>
</dbReference>
<sequence>MTLNSGNKRRVLSVLSFSIILSFYGVSATHAASIIADKSAPNHQQADIKIKPPGLPVPCRIIGGCGEMTTINIQAPDKNGLSHNKYTQFDTPHFHDVVTLNNALSREVNGNPHLQGMAAKIILNEVNADKASILNGTVMLAGQDAHVIIANPSGIECNGCSFTNVSHLTLTSGTPHFSNNKLQKFRVIEGNINVNEGRITSGLTHQGRADTPAYLDLFANKINVNGKLNADDVFLIAGKNDIALSSPGQKINISSLVARADMPTLSDNIDISEMGGMYANKIRIVAEGNINNSGRINSKGLLLMVAGGDIYNTDTYIHGKHVRLVSAGTTHNIVSAIYGTERVRIEAKELINNDGFIVSDKRINIRSDNPVGSINGGEIRLMGKQNKEQQSGGIGRSA</sequence>
<feature type="signal peptide" evidence="1">
    <location>
        <begin position="1"/>
        <end position="27"/>
    </location>
</feature>
<evidence type="ECO:0000313" key="3">
    <source>
        <dbReference type="EMBL" id="CQI88665.1"/>
    </source>
</evidence>
<dbReference type="STRING" id="29485.CH64_2483"/>
<reference evidence="3 4" key="1">
    <citation type="submission" date="2015-03" db="EMBL/GenBank/DDBJ databases">
        <authorList>
            <person name="Murphy D."/>
        </authorList>
    </citation>
    <scope>NUCLEOTIDE SEQUENCE [LARGE SCALE GENOMIC DNA]</scope>
    <source>
        <strain evidence="3 4">68/02</strain>
    </source>
</reference>
<dbReference type="InterPro" id="IPR012334">
    <property type="entry name" value="Pectin_lyas_fold"/>
</dbReference>
<dbReference type="InterPro" id="IPR008638">
    <property type="entry name" value="FhaB/CdiA-like_TPS"/>
</dbReference>
<evidence type="ECO:0000256" key="1">
    <source>
        <dbReference type="SAM" id="SignalP"/>
    </source>
</evidence>
<dbReference type="SUPFAM" id="SSF51126">
    <property type="entry name" value="Pectin lyase-like"/>
    <property type="match status" value="1"/>
</dbReference>
<feature type="chain" id="PRO_5006709288" evidence="1">
    <location>
        <begin position="28"/>
        <end position="398"/>
    </location>
</feature>
<dbReference type="RefSeq" id="WP_050534668.1">
    <property type="nucleotide sequence ID" value="NZ_CTKE01000004.1"/>
</dbReference>
<dbReference type="EMBL" id="CTKE01000004">
    <property type="protein sequence ID" value="CQI88665.1"/>
    <property type="molecule type" value="Genomic_DNA"/>
</dbReference>
<evidence type="ECO:0000313" key="4">
    <source>
        <dbReference type="Proteomes" id="UP000042054"/>
    </source>
</evidence>
<organism evidence="3 4">
    <name type="scientific">Yersinia rohdei</name>
    <dbReference type="NCBI Taxonomy" id="29485"/>
    <lineage>
        <taxon>Bacteria</taxon>
        <taxon>Pseudomonadati</taxon>
        <taxon>Pseudomonadota</taxon>
        <taxon>Gammaproteobacteria</taxon>
        <taxon>Enterobacterales</taxon>
        <taxon>Yersiniaceae</taxon>
        <taxon>Yersinia</taxon>
    </lineage>
</organism>
<dbReference type="AlphaFoldDB" id="A0A0U1HQ19"/>